<dbReference type="Pfam" id="PF00332">
    <property type="entry name" value="Glyco_hydro_17"/>
    <property type="match status" value="1"/>
</dbReference>
<evidence type="ECO:0000256" key="5">
    <source>
        <dbReference type="ARBA" id="ARBA00023295"/>
    </source>
</evidence>
<feature type="domain" description="X8" evidence="11">
    <location>
        <begin position="433"/>
        <end position="518"/>
    </location>
</feature>
<keyword evidence="5 7" id="KW-0326">Glycosidase</keyword>
<keyword evidence="9" id="KW-0472">Membrane</keyword>
<evidence type="ECO:0000256" key="2">
    <source>
        <dbReference type="ARBA" id="ARBA00022729"/>
    </source>
</evidence>
<sequence>MPRAPAAVPASWLSLLLQQLPVIAAVVAISCFSLVCLLFSSLADATSIGAVYGRNGNNIPTPQQAAQLMHKNVLTRVRIYDYDATVIQAFSLTQIRVIIGVPNDEIPGIAGSQQLANSWILDNVAAYIKTTNINAIAVGSDVPTTASNISSYLVPAMWNLYNGLATFSLNLSVKVSSPMNLEILEISYPPSAGVFYSSLVPVLQPMLAFLAATDSFFMLNVYPFLSYEYNPNSIPLNYAVFNFPSGVLDTGSNLTYYSLYDAQVDALISAISALNYSSLTVMITETGWPSAGASSEPAANYYNANAYLSNLVRVTQTSAGTPLRPGQEIDAYIYDLYDEDLNSGQDSNQHFGLFYANGTSKYDIDFVTGSSGNGSPSGPVAGPGGSGSGGGNGSGSGGGSGSGSGGGSGSGSGGGSGSGSGGGSTSPPSSTLVWCVAKPDATNSSLQQGLDWACGPGLANCGPIQPGGACFLPDTVQSHASYAFNIHYYYFQTDPRSCIFGGDAELTNVDPSYGSCIYVASNELAFIAINPSKIETILSWKLVAILLFVFWGFDSL</sequence>
<dbReference type="Gene3D" id="1.20.58.1040">
    <property type="match status" value="1"/>
</dbReference>
<dbReference type="PROSITE" id="PS00587">
    <property type="entry name" value="GLYCOSYL_HYDROL_F17"/>
    <property type="match status" value="1"/>
</dbReference>
<dbReference type="Pfam" id="PF07983">
    <property type="entry name" value="X8"/>
    <property type="match status" value="1"/>
</dbReference>
<dbReference type="PANTHER" id="PTHR32227">
    <property type="entry name" value="GLUCAN ENDO-1,3-BETA-GLUCOSIDASE BG1-RELATED-RELATED"/>
    <property type="match status" value="1"/>
</dbReference>
<dbReference type="Gene3D" id="3.20.20.80">
    <property type="entry name" value="Glycosidases"/>
    <property type="match status" value="1"/>
</dbReference>
<evidence type="ECO:0000259" key="11">
    <source>
        <dbReference type="SMART" id="SM00768"/>
    </source>
</evidence>
<feature type="chain" id="PRO_5046651168" description="X8 domain-containing protein" evidence="10">
    <location>
        <begin position="26"/>
        <end position="556"/>
    </location>
</feature>
<dbReference type="SUPFAM" id="SSF51445">
    <property type="entry name" value="(Trans)glycosidases"/>
    <property type="match status" value="1"/>
</dbReference>
<feature type="compositionally biased region" description="Low complexity" evidence="8">
    <location>
        <begin position="369"/>
        <end position="380"/>
    </location>
</feature>
<evidence type="ECO:0000313" key="12">
    <source>
        <dbReference type="EMBL" id="CAK9881514.1"/>
    </source>
</evidence>
<name>A0ABP1BYI5_9BRYO</name>
<dbReference type="InterPro" id="IPR012946">
    <property type="entry name" value="X8"/>
</dbReference>
<organism evidence="12 13">
    <name type="scientific">Sphagnum jensenii</name>
    <dbReference type="NCBI Taxonomy" id="128206"/>
    <lineage>
        <taxon>Eukaryota</taxon>
        <taxon>Viridiplantae</taxon>
        <taxon>Streptophyta</taxon>
        <taxon>Embryophyta</taxon>
        <taxon>Bryophyta</taxon>
        <taxon>Sphagnophytina</taxon>
        <taxon>Sphagnopsida</taxon>
        <taxon>Sphagnales</taxon>
        <taxon>Sphagnaceae</taxon>
        <taxon>Sphagnum</taxon>
    </lineage>
</organism>
<evidence type="ECO:0000256" key="8">
    <source>
        <dbReference type="SAM" id="MobiDB-lite"/>
    </source>
</evidence>
<evidence type="ECO:0000256" key="9">
    <source>
        <dbReference type="SAM" id="Phobius"/>
    </source>
</evidence>
<reference evidence="12" key="1">
    <citation type="submission" date="2024-03" db="EMBL/GenBank/DDBJ databases">
        <authorList>
            <consortium name="ELIXIR-Norway"/>
            <consortium name="Elixir Norway"/>
        </authorList>
    </citation>
    <scope>NUCLEOTIDE SEQUENCE</scope>
</reference>
<proteinExistence type="inferred from homology"/>
<dbReference type="PROSITE" id="PS51257">
    <property type="entry name" value="PROKAR_LIPOPROTEIN"/>
    <property type="match status" value="1"/>
</dbReference>
<keyword evidence="9" id="KW-0812">Transmembrane</keyword>
<evidence type="ECO:0000256" key="1">
    <source>
        <dbReference type="ARBA" id="ARBA00008773"/>
    </source>
</evidence>
<evidence type="ECO:0000256" key="6">
    <source>
        <dbReference type="RuleBase" id="RU004335"/>
    </source>
</evidence>
<dbReference type="SMART" id="SM00768">
    <property type="entry name" value="X8"/>
    <property type="match status" value="1"/>
</dbReference>
<dbReference type="InterPro" id="IPR017853">
    <property type="entry name" value="GH"/>
</dbReference>
<protein>
    <recommendedName>
        <fullName evidence="11">X8 domain-containing protein</fullName>
    </recommendedName>
</protein>
<dbReference type="Proteomes" id="UP001497522">
    <property type="component" value="Chromosome 8"/>
</dbReference>
<evidence type="ECO:0000256" key="4">
    <source>
        <dbReference type="ARBA" id="ARBA00023157"/>
    </source>
</evidence>
<dbReference type="EMBL" id="OZ023709">
    <property type="protein sequence ID" value="CAK9881514.1"/>
    <property type="molecule type" value="Genomic_DNA"/>
</dbReference>
<keyword evidence="4" id="KW-1015">Disulfide bond</keyword>
<keyword evidence="9" id="KW-1133">Transmembrane helix</keyword>
<dbReference type="InterPro" id="IPR044965">
    <property type="entry name" value="Glyco_hydro_17_plant"/>
</dbReference>
<feature type="transmembrane region" description="Helical" evidence="9">
    <location>
        <begin position="537"/>
        <end position="553"/>
    </location>
</feature>
<keyword evidence="13" id="KW-1185">Reference proteome</keyword>
<comment type="similarity">
    <text evidence="1 6">Belongs to the glycosyl hydrolase 17 family.</text>
</comment>
<evidence type="ECO:0000256" key="10">
    <source>
        <dbReference type="SAM" id="SignalP"/>
    </source>
</evidence>
<evidence type="ECO:0000313" key="13">
    <source>
        <dbReference type="Proteomes" id="UP001497522"/>
    </source>
</evidence>
<gene>
    <name evidence="12" type="ORF">CSSPJE1EN2_LOCUS22870</name>
</gene>
<feature type="signal peptide" evidence="10">
    <location>
        <begin position="1"/>
        <end position="25"/>
    </location>
</feature>
<keyword evidence="2 10" id="KW-0732">Signal</keyword>
<feature type="compositionally biased region" description="Gly residues" evidence="8">
    <location>
        <begin position="381"/>
        <end position="424"/>
    </location>
</feature>
<dbReference type="InterPro" id="IPR000490">
    <property type="entry name" value="Glyco_hydro_17"/>
</dbReference>
<evidence type="ECO:0000256" key="7">
    <source>
        <dbReference type="RuleBase" id="RU004336"/>
    </source>
</evidence>
<accession>A0ABP1BYI5</accession>
<evidence type="ECO:0000256" key="3">
    <source>
        <dbReference type="ARBA" id="ARBA00022801"/>
    </source>
</evidence>
<keyword evidence="3 7" id="KW-0378">Hydrolase</keyword>
<feature type="region of interest" description="Disordered" evidence="8">
    <location>
        <begin position="367"/>
        <end position="426"/>
    </location>
</feature>